<accession>A0A5S9M8F2</accession>
<evidence type="ECO:0000313" key="2">
    <source>
        <dbReference type="Proteomes" id="UP000464658"/>
    </source>
</evidence>
<reference evidence="1 2" key="1">
    <citation type="submission" date="2019-12" db="EMBL/GenBank/DDBJ databases">
        <title>Full genome sequence of a Bacillus safensis strain isolated from commercially available natto in Indonesia.</title>
        <authorList>
            <person name="Yoshida M."/>
            <person name="Uomi M."/>
            <person name="Waturangi D."/>
            <person name="Ekaputri J.J."/>
            <person name="Setiamarga D.H.E."/>
        </authorList>
    </citation>
    <scope>NUCLEOTIDE SEQUENCE [LARGE SCALE GENOMIC DNA]</scope>
    <source>
        <strain evidence="1 2">IDN1</strain>
    </source>
</reference>
<evidence type="ECO:0000313" key="1">
    <source>
        <dbReference type="EMBL" id="BBP89777.1"/>
    </source>
</evidence>
<protein>
    <submittedName>
        <fullName evidence="1">Uncharacterized protein</fullName>
    </submittedName>
</protein>
<dbReference type="Proteomes" id="UP000464658">
    <property type="component" value="Chromosome"/>
</dbReference>
<sequence>MLEQPDSDRYLSPDVCQTVAARLRQLIRHWPDDDIDKMNALYLAEGMELAHQQNEILGFI</sequence>
<name>A0A5S9M8F2_BACIA</name>
<organism evidence="1 2">
    <name type="scientific">Bacillus safensis</name>
    <dbReference type="NCBI Taxonomy" id="561879"/>
    <lineage>
        <taxon>Bacteria</taxon>
        <taxon>Bacillati</taxon>
        <taxon>Bacillota</taxon>
        <taxon>Bacilli</taxon>
        <taxon>Bacillales</taxon>
        <taxon>Bacillaceae</taxon>
        <taxon>Bacillus</taxon>
    </lineage>
</organism>
<dbReference type="AlphaFoldDB" id="A0A5S9M8F2"/>
<dbReference type="EMBL" id="AP021906">
    <property type="protein sequence ID" value="BBP89777.1"/>
    <property type="molecule type" value="Genomic_DNA"/>
</dbReference>
<proteinExistence type="predicted"/>
<gene>
    <name evidence="1" type="ORF">BsIDN1_33950</name>
</gene>